<name>A0A841APR9_9MICO</name>
<comment type="caution">
    <text evidence="2">The sequence shown here is derived from an EMBL/GenBank/DDBJ whole genome shotgun (WGS) entry which is preliminary data.</text>
</comment>
<evidence type="ECO:0000313" key="3">
    <source>
        <dbReference type="Proteomes" id="UP000536685"/>
    </source>
</evidence>
<reference evidence="2 3" key="1">
    <citation type="submission" date="2020-08" db="EMBL/GenBank/DDBJ databases">
        <title>Sequencing the genomes of 1000 actinobacteria strains.</title>
        <authorList>
            <person name="Klenk H.-P."/>
        </authorList>
    </citation>
    <scope>NUCLEOTIDE SEQUENCE [LARGE SCALE GENOMIC DNA]</scope>
    <source>
        <strain evidence="2 3">DSM 105784</strain>
    </source>
</reference>
<keyword evidence="2" id="KW-0238">DNA-binding</keyword>
<dbReference type="GO" id="GO:0006950">
    <property type="term" value="P:response to stress"/>
    <property type="evidence" value="ECO:0007669"/>
    <property type="project" value="TreeGrafter"/>
</dbReference>
<dbReference type="InterPro" id="IPR039422">
    <property type="entry name" value="MarR/SlyA-like"/>
</dbReference>
<dbReference type="InterPro" id="IPR000835">
    <property type="entry name" value="HTH_MarR-typ"/>
</dbReference>
<dbReference type="AlphaFoldDB" id="A0A841APR9"/>
<dbReference type="Pfam" id="PF12802">
    <property type="entry name" value="MarR_2"/>
    <property type="match status" value="1"/>
</dbReference>
<dbReference type="Gene3D" id="1.10.10.10">
    <property type="entry name" value="Winged helix-like DNA-binding domain superfamily/Winged helix DNA-binding domain"/>
    <property type="match status" value="1"/>
</dbReference>
<dbReference type="PROSITE" id="PS50995">
    <property type="entry name" value="HTH_MARR_2"/>
    <property type="match status" value="1"/>
</dbReference>
<dbReference type="PANTHER" id="PTHR33164:SF43">
    <property type="entry name" value="HTH-TYPE TRANSCRIPTIONAL REPRESSOR YETL"/>
    <property type="match status" value="1"/>
</dbReference>
<organism evidence="2 3">
    <name type="scientific">Conyzicola lurida</name>
    <dbReference type="NCBI Taxonomy" id="1172621"/>
    <lineage>
        <taxon>Bacteria</taxon>
        <taxon>Bacillati</taxon>
        <taxon>Actinomycetota</taxon>
        <taxon>Actinomycetes</taxon>
        <taxon>Micrococcales</taxon>
        <taxon>Microbacteriaceae</taxon>
        <taxon>Conyzicola</taxon>
    </lineage>
</organism>
<dbReference type="SUPFAM" id="SSF46785">
    <property type="entry name" value="Winged helix' DNA-binding domain"/>
    <property type="match status" value="1"/>
</dbReference>
<accession>A0A841APR9</accession>
<dbReference type="PANTHER" id="PTHR33164">
    <property type="entry name" value="TRANSCRIPTIONAL REGULATOR, MARR FAMILY"/>
    <property type="match status" value="1"/>
</dbReference>
<sequence length="122" mass="13106">MGSNDLQALRFLLKAQGVGRTVSGRDLADHLGMTSASVTALLDRLTKSGHVQRTPHPTNRRSNMITATPGSDEEVRQTLGAMHRRMIDASRALSDVDAELVTTFLAAMTAAVDDVDRESVSS</sequence>
<dbReference type="GO" id="GO:0003677">
    <property type="term" value="F:DNA binding"/>
    <property type="evidence" value="ECO:0007669"/>
    <property type="project" value="UniProtKB-KW"/>
</dbReference>
<feature type="domain" description="HTH marR-type" evidence="1">
    <location>
        <begin position="1"/>
        <end position="110"/>
    </location>
</feature>
<gene>
    <name evidence="2" type="ORF">HD599_002275</name>
</gene>
<dbReference type="Proteomes" id="UP000536685">
    <property type="component" value="Unassembled WGS sequence"/>
</dbReference>
<dbReference type="InterPro" id="IPR036390">
    <property type="entry name" value="WH_DNA-bd_sf"/>
</dbReference>
<evidence type="ECO:0000313" key="2">
    <source>
        <dbReference type="EMBL" id="MBB5843952.1"/>
    </source>
</evidence>
<dbReference type="EMBL" id="JACHMJ010000001">
    <property type="protein sequence ID" value="MBB5843952.1"/>
    <property type="molecule type" value="Genomic_DNA"/>
</dbReference>
<keyword evidence="3" id="KW-1185">Reference proteome</keyword>
<dbReference type="SMART" id="SM00347">
    <property type="entry name" value="HTH_MARR"/>
    <property type="match status" value="1"/>
</dbReference>
<dbReference type="InterPro" id="IPR036388">
    <property type="entry name" value="WH-like_DNA-bd_sf"/>
</dbReference>
<proteinExistence type="predicted"/>
<protein>
    <submittedName>
        <fullName evidence="2">DNA-binding MarR family transcriptional regulator</fullName>
    </submittedName>
</protein>
<evidence type="ECO:0000259" key="1">
    <source>
        <dbReference type="PROSITE" id="PS50995"/>
    </source>
</evidence>
<dbReference type="GO" id="GO:0003700">
    <property type="term" value="F:DNA-binding transcription factor activity"/>
    <property type="evidence" value="ECO:0007669"/>
    <property type="project" value="InterPro"/>
</dbReference>